<dbReference type="RefSeq" id="WP_306384722.1">
    <property type="nucleotide sequence ID" value="NZ_JASAYN010000006.1"/>
</dbReference>
<dbReference type="CDD" id="cd00093">
    <property type="entry name" value="HTH_XRE"/>
    <property type="match status" value="1"/>
</dbReference>
<dbReference type="PROSITE" id="PS50943">
    <property type="entry name" value="HTH_CROC1"/>
    <property type="match status" value="1"/>
</dbReference>
<organism evidence="2 3">
    <name type="scientific">Phocoenobacter skyensis</name>
    <dbReference type="NCBI Taxonomy" id="97481"/>
    <lineage>
        <taxon>Bacteria</taxon>
        <taxon>Pseudomonadati</taxon>
        <taxon>Pseudomonadota</taxon>
        <taxon>Gammaproteobacteria</taxon>
        <taxon>Pasteurellales</taxon>
        <taxon>Pasteurellaceae</taxon>
        <taxon>Phocoenobacter</taxon>
    </lineage>
</organism>
<dbReference type="AlphaFoldDB" id="A0AAJ6NAD6"/>
<dbReference type="Proteomes" id="UP001236239">
    <property type="component" value="Unassembled WGS sequence"/>
</dbReference>
<dbReference type="GO" id="GO:0003677">
    <property type="term" value="F:DNA binding"/>
    <property type="evidence" value="ECO:0007669"/>
    <property type="project" value="InterPro"/>
</dbReference>
<protein>
    <submittedName>
        <fullName evidence="2">Cro/CI family transcriptional regulator</fullName>
    </submittedName>
</protein>
<dbReference type="Gene3D" id="1.10.260.40">
    <property type="entry name" value="lambda repressor-like DNA-binding domains"/>
    <property type="match status" value="1"/>
</dbReference>
<dbReference type="InterPro" id="IPR031856">
    <property type="entry name" value="YdaS_toxin-like"/>
</dbReference>
<dbReference type="InterPro" id="IPR001387">
    <property type="entry name" value="Cro/C1-type_HTH"/>
</dbReference>
<evidence type="ECO:0000313" key="3">
    <source>
        <dbReference type="Proteomes" id="UP001236239"/>
    </source>
</evidence>
<sequence>MQNLISKAIKICGTRTALANKCGVSHQAVGKWVRGETKNITVETASKIEQATNGQVTVADFVASVSE</sequence>
<name>A0AAJ6NAD6_9PAST</name>
<dbReference type="InterPro" id="IPR010982">
    <property type="entry name" value="Lambda_DNA-bd_dom_sf"/>
</dbReference>
<dbReference type="EMBL" id="JASAYQ010000011">
    <property type="protein sequence ID" value="MDP8173153.1"/>
    <property type="molecule type" value="Genomic_DNA"/>
</dbReference>
<evidence type="ECO:0000313" key="2">
    <source>
        <dbReference type="EMBL" id="MDP8173153.1"/>
    </source>
</evidence>
<dbReference type="Pfam" id="PF15943">
    <property type="entry name" value="YdaS_toxin"/>
    <property type="match status" value="1"/>
</dbReference>
<dbReference type="SUPFAM" id="SSF47413">
    <property type="entry name" value="lambda repressor-like DNA-binding domains"/>
    <property type="match status" value="1"/>
</dbReference>
<comment type="caution">
    <text evidence="2">The sequence shown here is derived from an EMBL/GenBank/DDBJ whole genome shotgun (WGS) entry which is preliminary data.</text>
</comment>
<gene>
    <name evidence="2" type="ORF">QJU93_07255</name>
</gene>
<accession>A0AAJ6NAD6</accession>
<reference evidence="2" key="1">
    <citation type="journal article" date="2023" name="Front. Microbiol.">
        <title>Phylogeography and host specificity of Pasteurellaceae pathogenic to sea-farmed fish in the north-east Atlantic.</title>
        <authorList>
            <person name="Gulla S."/>
            <person name="Colquhoun D.J."/>
            <person name="Olsen A.B."/>
            <person name="Spilsberg B."/>
            <person name="Lagesen K."/>
            <person name="Aakesson C.P."/>
            <person name="Strom S."/>
            <person name="Manji F."/>
            <person name="Birkbeck T.H."/>
            <person name="Nilsen H.K."/>
        </authorList>
    </citation>
    <scope>NUCLEOTIDE SEQUENCE</scope>
    <source>
        <strain evidence="2">TW16_20</strain>
    </source>
</reference>
<proteinExistence type="predicted"/>
<evidence type="ECO:0000259" key="1">
    <source>
        <dbReference type="PROSITE" id="PS50943"/>
    </source>
</evidence>
<feature type="domain" description="HTH cro/C1-type" evidence="1">
    <location>
        <begin position="14"/>
        <end position="61"/>
    </location>
</feature>